<dbReference type="AlphaFoldDB" id="A0AA35XIZ0"/>
<name>A0AA35XIZ0_GEOBA</name>
<feature type="region of interest" description="Disordered" evidence="1">
    <location>
        <begin position="22"/>
        <end position="47"/>
    </location>
</feature>
<reference evidence="2" key="1">
    <citation type="submission" date="2023-03" db="EMBL/GenBank/DDBJ databases">
        <authorList>
            <person name="Steffen K."/>
            <person name="Cardenas P."/>
        </authorList>
    </citation>
    <scope>NUCLEOTIDE SEQUENCE</scope>
</reference>
<comment type="caution">
    <text evidence="2">The sequence shown here is derived from an EMBL/GenBank/DDBJ whole genome shotgun (WGS) entry which is preliminary data.</text>
</comment>
<dbReference type="Proteomes" id="UP001174909">
    <property type="component" value="Unassembled WGS sequence"/>
</dbReference>
<protein>
    <submittedName>
        <fullName evidence="2">Uncharacterized protein</fullName>
    </submittedName>
</protein>
<evidence type="ECO:0000256" key="1">
    <source>
        <dbReference type="SAM" id="MobiDB-lite"/>
    </source>
</evidence>
<proteinExistence type="predicted"/>
<dbReference type="EMBL" id="CASHTH010004155">
    <property type="protein sequence ID" value="CAI8054176.1"/>
    <property type="molecule type" value="Genomic_DNA"/>
</dbReference>
<evidence type="ECO:0000313" key="3">
    <source>
        <dbReference type="Proteomes" id="UP001174909"/>
    </source>
</evidence>
<evidence type="ECO:0000313" key="2">
    <source>
        <dbReference type="EMBL" id="CAI8054176.1"/>
    </source>
</evidence>
<sequence length="79" mass="8138">MVRAVLPRRVPATARALADPRVATRTAARARPVEPDPAAGPGDAMRPAGACVPSAWNTSRILITRTTSASAALSPIGPR</sequence>
<accession>A0AA35XIZ0</accession>
<organism evidence="2 3">
    <name type="scientific">Geodia barretti</name>
    <name type="common">Barrett's horny sponge</name>
    <dbReference type="NCBI Taxonomy" id="519541"/>
    <lineage>
        <taxon>Eukaryota</taxon>
        <taxon>Metazoa</taxon>
        <taxon>Porifera</taxon>
        <taxon>Demospongiae</taxon>
        <taxon>Heteroscleromorpha</taxon>
        <taxon>Tetractinellida</taxon>
        <taxon>Astrophorina</taxon>
        <taxon>Geodiidae</taxon>
        <taxon>Geodia</taxon>
    </lineage>
</organism>
<gene>
    <name evidence="2" type="ORF">GBAR_LOCUS29599</name>
</gene>
<keyword evidence="3" id="KW-1185">Reference proteome</keyword>